<dbReference type="PANTHER" id="PTHR43649:SF34">
    <property type="entry name" value="ABC TRANSPORTER PERIPLASMIC-BINDING PROTEIN YCJN-RELATED"/>
    <property type="match status" value="1"/>
</dbReference>
<evidence type="ECO:0000313" key="5">
    <source>
        <dbReference type="Proteomes" id="UP000518605"/>
    </source>
</evidence>
<proteinExistence type="inferred from homology"/>
<dbReference type="EMBL" id="JACHXW010000007">
    <property type="protein sequence ID" value="MBB3152669.1"/>
    <property type="molecule type" value="Genomic_DNA"/>
</dbReference>
<comment type="similarity">
    <text evidence="1">Belongs to the bacterial solute-binding protein 1 family.</text>
</comment>
<dbReference type="RefSeq" id="WP_183562830.1">
    <property type="nucleotide sequence ID" value="NZ_CBCSLB010000006.1"/>
</dbReference>
<evidence type="ECO:0000256" key="2">
    <source>
        <dbReference type="ARBA" id="ARBA00022448"/>
    </source>
</evidence>
<keyword evidence="3" id="KW-0732">Signal</keyword>
<accession>A0A7W5C8H9</accession>
<gene>
    <name evidence="4" type="ORF">FHS16_002726</name>
</gene>
<protein>
    <submittedName>
        <fullName evidence="4">Multiple sugar transport system substrate-binding protein</fullName>
    </submittedName>
</protein>
<keyword evidence="4" id="KW-0762">Sugar transport</keyword>
<organism evidence="4 5">
    <name type="scientific">Paenibacillus endophyticus</name>
    <dbReference type="NCBI Taxonomy" id="1294268"/>
    <lineage>
        <taxon>Bacteria</taxon>
        <taxon>Bacillati</taxon>
        <taxon>Bacillota</taxon>
        <taxon>Bacilli</taxon>
        <taxon>Bacillales</taxon>
        <taxon>Paenibacillaceae</taxon>
        <taxon>Paenibacillus</taxon>
    </lineage>
</organism>
<name>A0A7W5C8H9_9BACL</name>
<dbReference type="AlphaFoldDB" id="A0A7W5C8H9"/>
<reference evidence="4 5" key="1">
    <citation type="submission" date="2020-08" db="EMBL/GenBank/DDBJ databases">
        <title>Genomic Encyclopedia of Type Strains, Phase III (KMG-III): the genomes of soil and plant-associated and newly described type strains.</title>
        <authorList>
            <person name="Whitman W."/>
        </authorList>
    </citation>
    <scope>NUCLEOTIDE SEQUENCE [LARGE SCALE GENOMIC DNA]</scope>
    <source>
        <strain evidence="4 5">CECT 8234</strain>
    </source>
</reference>
<evidence type="ECO:0000313" key="4">
    <source>
        <dbReference type="EMBL" id="MBB3152669.1"/>
    </source>
</evidence>
<dbReference type="PANTHER" id="PTHR43649">
    <property type="entry name" value="ARABINOSE-BINDING PROTEIN-RELATED"/>
    <property type="match status" value="1"/>
</dbReference>
<keyword evidence="2" id="KW-0813">Transport</keyword>
<dbReference type="Gene3D" id="3.40.190.10">
    <property type="entry name" value="Periplasmic binding protein-like II"/>
    <property type="match status" value="1"/>
</dbReference>
<sequence>MMLHLLSKGLYPFSIILMISFISGCTTTSNRSELPEQTGAADKITLKMVQSLTTPQRTQQLEKLIAQFEKEHPNIGIELISPDYETADDTILSMLDKREAVDIVEVRDITAHVYASRGLLVSLEKYISSWENYMLLSDNARLMARDVADITYYIPSSLYQVQLYYRKDWFDARALQVPETWEQLFFVGKQLTKPEIGQYGFAFRGGRASANTLSSIIQDYNGSNVSASESMFNVDGTTIFEGSGAAEGLELYRKLYIETSHPGAIDWGFNEQIKAFTEGKAAMLIQDSDVIPFIEDKLEANEWATAPLPVGPEGVSHFNVGAAGWGIALQSEHRDEAWAFISYLSSLENNRSFADAAGVITIYNNALEQEKYATGPYAPYMLMSNDPIRYQGVKQPSHYVNYNEYLQMALTEGRKYLQEVISTESLLKQFDAFWKEQRKLTGD</sequence>
<dbReference type="Pfam" id="PF01547">
    <property type="entry name" value="SBP_bac_1"/>
    <property type="match status" value="1"/>
</dbReference>
<keyword evidence="5" id="KW-1185">Reference proteome</keyword>
<comment type="caution">
    <text evidence="4">The sequence shown here is derived from an EMBL/GenBank/DDBJ whole genome shotgun (WGS) entry which is preliminary data.</text>
</comment>
<dbReference type="SUPFAM" id="SSF53850">
    <property type="entry name" value="Periplasmic binding protein-like II"/>
    <property type="match status" value="1"/>
</dbReference>
<evidence type="ECO:0000256" key="3">
    <source>
        <dbReference type="ARBA" id="ARBA00022729"/>
    </source>
</evidence>
<dbReference type="InterPro" id="IPR006059">
    <property type="entry name" value="SBP"/>
</dbReference>
<dbReference type="Proteomes" id="UP000518605">
    <property type="component" value="Unassembled WGS sequence"/>
</dbReference>
<dbReference type="InterPro" id="IPR050490">
    <property type="entry name" value="Bact_solute-bd_prot1"/>
</dbReference>
<evidence type="ECO:0000256" key="1">
    <source>
        <dbReference type="ARBA" id="ARBA00008520"/>
    </source>
</evidence>
<dbReference type="CDD" id="cd13585">
    <property type="entry name" value="PBP2_TMBP_like"/>
    <property type="match status" value="1"/>
</dbReference>